<dbReference type="PANTHER" id="PTHR46362:SF1">
    <property type="entry name" value="GEM-ASSOCIATED PROTEIN 5"/>
    <property type="match status" value="1"/>
</dbReference>
<dbReference type="Proteomes" id="UP000076858">
    <property type="component" value="Unassembled WGS sequence"/>
</dbReference>
<dbReference type="InterPro" id="IPR056421">
    <property type="entry name" value="TPR_GEMI5"/>
</dbReference>
<dbReference type="EMBL" id="LRGB01002993">
    <property type="protein sequence ID" value="KZS05197.1"/>
    <property type="molecule type" value="Genomic_DNA"/>
</dbReference>
<dbReference type="InterPro" id="IPR001680">
    <property type="entry name" value="WD40_rpt"/>
</dbReference>
<dbReference type="PROSITE" id="PS50294">
    <property type="entry name" value="WD_REPEATS_REGION"/>
    <property type="match status" value="1"/>
</dbReference>
<dbReference type="PANTHER" id="PTHR46362">
    <property type="entry name" value="GEM-ASSOCIATED PROTEIN 5"/>
    <property type="match status" value="1"/>
</dbReference>
<dbReference type="InterPro" id="IPR015943">
    <property type="entry name" value="WD40/YVTN_repeat-like_dom_sf"/>
</dbReference>
<dbReference type="Gene3D" id="2.130.10.10">
    <property type="entry name" value="YVTN repeat-like/Quinoprotein amine dehydrogenase"/>
    <property type="match status" value="2"/>
</dbReference>
<evidence type="ECO:0000259" key="2">
    <source>
        <dbReference type="Pfam" id="PF23774"/>
    </source>
</evidence>
<feature type="domain" description="Gem-associated protein 5 TPR" evidence="2">
    <location>
        <begin position="808"/>
        <end position="1012"/>
    </location>
</feature>
<gene>
    <name evidence="4" type="ORF">APZ42_031770</name>
</gene>
<dbReference type="PROSITE" id="PS00678">
    <property type="entry name" value="WD_REPEATS_1"/>
    <property type="match status" value="1"/>
</dbReference>
<evidence type="ECO:0000259" key="3">
    <source>
        <dbReference type="Pfam" id="PF23775"/>
    </source>
</evidence>
<dbReference type="AlphaFoldDB" id="A0A0P5T8N9"/>
<dbReference type="SMART" id="SM00320">
    <property type="entry name" value="WD40"/>
    <property type="match status" value="11"/>
</dbReference>
<sequence length="1071" mass="118754">MVNLMESTKEIVIPPSPNWYLSSVFECHKTSGVLVYAASRCLVFLKSCNVGDNFGFPTTRVIPDAHRGKITCVSWYQRSEKDNLLLSSAGEDGSLCIWNANDLSLVFEQDAHQEQKISCLSWSSLLEKKILASSSEDGTIIITELLLSYGSCITRKLNYGKMIPLILSFNPHIAWHLAIGCKGGLLYICDIRENRGIIYKLRAHEEDLHNIAWCPVKGNAFIHENESKETFLATTGRDKTIKLWATNEGKCVAQSKLPGNTGVHRPRPAQDDKRSTWVALHWLNERHILSSGLSGELIMWEVGPKLSWKIVHKLHTRGLFNISSYVTENNQEMVWTSAQDRNVILWPIIEGHVPKEVLGIQEMENPHLCLSTMGGYVYVLNVNPIDSSQMALGLGDCSIRLWNMAAAKPDMTMLWNGIKGKVSALAWHPTVEGRLAFGTDEGRVGIFDTLAPSKPPLLSRTYHKGTVYNLAWATLPNKDGLFLYSCGGNHIMVHDPSALDLDAKNFNNLIISKGEKNQKFPSRTEFQWKVDFSLLAVGNEDGSVEIYTGRDLSLLMIIVAHKKLIQCLKWHPPFTFQSVEPSKFDNWLAVASNDVNIKVFSVTVANNGEPSTSTLAATLSGHKERVVSLAWSPHEDGKLLSASYDGTAQVWDVINKEPLANFGGHTGRLLCCEWNALEQDTAVTGSDDMTVQMWKMKDQVHKTPAESIAVKTVKERKKAPFKPPTSSSVTGRHTSSSAAAKKKAPSKLKSLFPVSATLEGRGRLEGLKDCKILATLKGVSLKHSIVDEDPKSYTFPISDFGDAELAHLGFFVNRESTVQMLQEEIDHHQEGSNFDLAAHLRIWQGDVEPMLREAVKKRQLNDWLVSLAPQVSLEFWREMAHLYAQQLMAEGDVRKAVSYMLISGEKSQAIEMFSSQQLHREAVALTRCQYPDESSQVQESLSRWSRKAVIDGNLELAVKCFLANGEVAEAARTLARRSDPLSLVLSADLATNAGLDQLAAAYLQQAADIAQTTTATTDNLSPLAAPTNGDAAFAEVSESIDQANKNQEVLVGAIKEETINCDDIQHNRRTE</sequence>
<dbReference type="GO" id="GO:0032797">
    <property type="term" value="C:SMN complex"/>
    <property type="evidence" value="ECO:0007669"/>
    <property type="project" value="TreeGrafter"/>
</dbReference>
<dbReference type="Pfam" id="PF23775">
    <property type="entry name" value="Beta-prop_RIG_2nd"/>
    <property type="match status" value="1"/>
</dbReference>
<feature type="domain" description="Gem-associated protein 5 second beta-propeller" evidence="3">
    <location>
        <begin position="384"/>
        <end position="680"/>
    </location>
</feature>
<dbReference type="GO" id="GO:0005634">
    <property type="term" value="C:nucleus"/>
    <property type="evidence" value="ECO:0007669"/>
    <property type="project" value="TreeGrafter"/>
</dbReference>
<keyword evidence="5" id="KW-1185">Reference proteome</keyword>
<name>A0A0P5T8N9_9CRUS</name>
<dbReference type="GO" id="GO:0000387">
    <property type="term" value="P:spliceosomal snRNP assembly"/>
    <property type="evidence" value="ECO:0007669"/>
    <property type="project" value="TreeGrafter"/>
</dbReference>
<dbReference type="GO" id="GO:0003730">
    <property type="term" value="F:mRNA 3'-UTR binding"/>
    <property type="evidence" value="ECO:0007669"/>
    <property type="project" value="TreeGrafter"/>
</dbReference>
<dbReference type="STRING" id="35525.A0A0P5T8N9"/>
<dbReference type="InterPro" id="IPR036322">
    <property type="entry name" value="WD40_repeat_dom_sf"/>
</dbReference>
<dbReference type="InterPro" id="IPR019775">
    <property type="entry name" value="WD40_repeat_CS"/>
</dbReference>
<dbReference type="InterPro" id="IPR056424">
    <property type="entry name" value="Beta-prop_GEMI5_2nd"/>
</dbReference>
<dbReference type="Pfam" id="PF00400">
    <property type="entry name" value="WD40"/>
    <property type="match status" value="2"/>
</dbReference>
<evidence type="ECO:0000313" key="5">
    <source>
        <dbReference type="Proteomes" id="UP000076858"/>
    </source>
</evidence>
<evidence type="ECO:0000256" key="1">
    <source>
        <dbReference type="SAM" id="MobiDB-lite"/>
    </source>
</evidence>
<protein>
    <submittedName>
        <fullName evidence="4">Putative Histone-binding protein Caf1</fullName>
    </submittedName>
</protein>
<reference evidence="4 5" key="1">
    <citation type="submission" date="2016-03" db="EMBL/GenBank/DDBJ databases">
        <title>EvidentialGene: Evidence-directed Construction of Genes on Genomes.</title>
        <authorList>
            <person name="Gilbert D.G."/>
            <person name="Choi J.-H."/>
            <person name="Mockaitis K."/>
            <person name="Colbourne J."/>
            <person name="Pfrender M."/>
        </authorList>
    </citation>
    <scope>NUCLEOTIDE SEQUENCE [LARGE SCALE GENOMIC DNA]</scope>
    <source>
        <strain evidence="4 5">Xinb3</strain>
        <tissue evidence="4">Complete organism</tissue>
    </source>
</reference>
<dbReference type="InterPro" id="IPR052640">
    <property type="entry name" value="Gemin-5"/>
</dbReference>
<feature type="compositionally biased region" description="Low complexity" evidence="1">
    <location>
        <begin position="725"/>
        <end position="739"/>
    </location>
</feature>
<accession>A0A0P5T8N9</accession>
<dbReference type="PROSITE" id="PS50082">
    <property type="entry name" value="WD_REPEATS_2"/>
    <property type="match status" value="2"/>
</dbReference>
<comment type="caution">
    <text evidence="4">The sequence shown here is derived from an EMBL/GenBank/DDBJ whole genome shotgun (WGS) entry which is preliminary data.</text>
</comment>
<dbReference type="SUPFAM" id="SSF50978">
    <property type="entry name" value="WD40 repeat-like"/>
    <property type="match status" value="2"/>
</dbReference>
<feature type="region of interest" description="Disordered" evidence="1">
    <location>
        <begin position="712"/>
        <end position="742"/>
    </location>
</feature>
<dbReference type="Pfam" id="PF23774">
    <property type="entry name" value="TPR_GEMI5"/>
    <property type="match status" value="1"/>
</dbReference>
<dbReference type="OrthoDB" id="7326421at2759"/>
<proteinExistence type="predicted"/>
<organism evidence="4 5">
    <name type="scientific">Daphnia magna</name>
    <dbReference type="NCBI Taxonomy" id="35525"/>
    <lineage>
        <taxon>Eukaryota</taxon>
        <taxon>Metazoa</taxon>
        <taxon>Ecdysozoa</taxon>
        <taxon>Arthropoda</taxon>
        <taxon>Crustacea</taxon>
        <taxon>Branchiopoda</taxon>
        <taxon>Diplostraca</taxon>
        <taxon>Cladocera</taxon>
        <taxon>Anomopoda</taxon>
        <taxon>Daphniidae</taxon>
        <taxon>Daphnia</taxon>
    </lineage>
</organism>
<evidence type="ECO:0000313" key="4">
    <source>
        <dbReference type="EMBL" id="KZS05197.1"/>
    </source>
</evidence>